<dbReference type="InterPro" id="IPR042214">
    <property type="entry name" value="TruD_catalytic"/>
</dbReference>
<dbReference type="Gene3D" id="3.30.2350.20">
    <property type="entry name" value="TruD, catalytic domain"/>
    <property type="match status" value="1"/>
</dbReference>
<proteinExistence type="inferred from homology"/>
<dbReference type="InterPro" id="IPR043165">
    <property type="entry name" value="TruD_insert_sf"/>
</dbReference>
<comment type="caution">
    <text evidence="6">The sequence shown here is derived from an EMBL/GenBank/DDBJ whole genome shotgun (WGS) entry which is preliminary data.</text>
</comment>
<dbReference type="GO" id="GO:0005829">
    <property type="term" value="C:cytosol"/>
    <property type="evidence" value="ECO:0007669"/>
    <property type="project" value="TreeGrafter"/>
</dbReference>
<dbReference type="GO" id="GO:0031119">
    <property type="term" value="P:tRNA pseudouridine synthesis"/>
    <property type="evidence" value="ECO:0007669"/>
    <property type="project" value="UniProtKB-UniRule"/>
</dbReference>
<keyword evidence="7" id="KW-1185">Reference proteome</keyword>
<dbReference type="InterPro" id="IPR020119">
    <property type="entry name" value="PsdUridine_synth_TruD_CS"/>
</dbReference>
<evidence type="ECO:0000259" key="5">
    <source>
        <dbReference type="PROSITE" id="PS50984"/>
    </source>
</evidence>
<dbReference type="EC" id="5.4.99.27" evidence="4"/>
<dbReference type="EMBL" id="JACHWY010000001">
    <property type="protein sequence ID" value="MBB3046033.1"/>
    <property type="molecule type" value="Genomic_DNA"/>
</dbReference>
<feature type="active site" description="Nucleophile" evidence="4">
    <location>
        <position position="73"/>
    </location>
</feature>
<evidence type="ECO:0000313" key="7">
    <source>
        <dbReference type="Proteomes" id="UP000537130"/>
    </source>
</evidence>
<sequence length="336" mass="37834">MLPYAWGEPTVRGQLRVEPEHFQVTETLDLEFTGAGEFDWVYVEKRELTTPEAAELLQQFSGARDISYSGMKDKDGITRQWFSLQMLGQPSADWSTFDHPALKVLDSQRHQRKLRRGTHRYNHFQLVLAGVEHGHIAARIERIAEHGFPNYFGEQRFGREGNNLEQARRWLTSRRKVSRFKRGLWLSVLRAHLFNSVVAERVRQGNWNKPLDGDLFCLGDGNSVFQESDSALAKARVEAGEIHPSGPLPGKVGRTHVTEEALALEDSVLAAEEGVVAALVDRRVDAARRPLRVLPLGLTARATEPGCLIEFSLPRGCFATALVRELIDYQTVTPSV</sequence>
<keyword evidence="3 4" id="KW-0413">Isomerase</keyword>
<keyword evidence="2 4" id="KW-0819">tRNA processing</keyword>
<dbReference type="PANTHER" id="PTHR47811:SF1">
    <property type="entry name" value="TRNA PSEUDOURIDINE SYNTHASE D"/>
    <property type="match status" value="1"/>
</dbReference>
<dbReference type="InterPro" id="IPR050170">
    <property type="entry name" value="TruD_pseudoU_synthase"/>
</dbReference>
<reference evidence="6 7" key="1">
    <citation type="submission" date="2020-08" db="EMBL/GenBank/DDBJ databases">
        <title>Genomic Encyclopedia of Type Strains, Phase III (KMG-III): the genomes of soil and plant-associated and newly described type strains.</title>
        <authorList>
            <person name="Whitman W."/>
        </authorList>
    </citation>
    <scope>NUCLEOTIDE SEQUENCE [LARGE SCALE GENOMIC DNA]</scope>
    <source>
        <strain evidence="6 7">CECT 8654</strain>
    </source>
</reference>
<name>A0A7W4W2M6_9GAMM</name>
<evidence type="ECO:0000256" key="1">
    <source>
        <dbReference type="ARBA" id="ARBA00007953"/>
    </source>
</evidence>
<dbReference type="PROSITE" id="PS50984">
    <property type="entry name" value="TRUD"/>
    <property type="match status" value="1"/>
</dbReference>
<feature type="domain" description="TRUD" evidence="5">
    <location>
        <begin position="147"/>
        <end position="294"/>
    </location>
</feature>
<comment type="similarity">
    <text evidence="1 4">Belongs to the pseudouridine synthase TruD family.</text>
</comment>
<evidence type="ECO:0000256" key="3">
    <source>
        <dbReference type="ARBA" id="ARBA00023235"/>
    </source>
</evidence>
<comment type="function">
    <text evidence="4">Responsible for synthesis of pseudouridine from uracil-13 in transfer RNAs.</text>
</comment>
<dbReference type="GO" id="GO:0003723">
    <property type="term" value="F:RNA binding"/>
    <property type="evidence" value="ECO:0007669"/>
    <property type="project" value="InterPro"/>
</dbReference>
<dbReference type="GO" id="GO:0160150">
    <property type="term" value="F:tRNA pseudouridine(13) synthase activity"/>
    <property type="evidence" value="ECO:0007669"/>
    <property type="project" value="UniProtKB-EC"/>
</dbReference>
<evidence type="ECO:0000256" key="2">
    <source>
        <dbReference type="ARBA" id="ARBA00022694"/>
    </source>
</evidence>
<organism evidence="6 7">
    <name type="scientific">Litorivivens lipolytica</name>
    <dbReference type="NCBI Taxonomy" id="1524264"/>
    <lineage>
        <taxon>Bacteria</taxon>
        <taxon>Pseudomonadati</taxon>
        <taxon>Pseudomonadota</taxon>
        <taxon>Gammaproteobacteria</taxon>
        <taxon>Litorivivens</taxon>
    </lineage>
</organism>
<dbReference type="PANTHER" id="PTHR47811">
    <property type="entry name" value="TRNA PSEUDOURIDINE SYNTHASE D"/>
    <property type="match status" value="1"/>
</dbReference>
<comment type="catalytic activity">
    <reaction evidence="4">
        <text>uridine(13) in tRNA = pseudouridine(13) in tRNA</text>
        <dbReference type="Rhea" id="RHEA:42540"/>
        <dbReference type="Rhea" id="RHEA-COMP:10105"/>
        <dbReference type="Rhea" id="RHEA-COMP:10106"/>
        <dbReference type="ChEBI" id="CHEBI:65314"/>
        <dbReference type="ChEBI" id="CHEBI:65315"/>
        <dbReference type="EC" id="5.4.99.27"/>
    </reaction>
</comment>
<dbReference type="Pfam" id="PF01142">
    <property type="entry name" value="TruD"/>
    <property type="match status" value="2"/>
</dbReference>
<evidence type="ECO:0000256" key="4">
    <source>
        <dbReference type="HAMAP-Rule" id="MF_01082"/>
    </source>
</evidence>
<dbReference type="RefSeq" id="WP_183408745.1">
    <property type="nucleotide sequence ID" value="NZ_JACHWY010000001.1"/>
</dbReference>
<accession>A0A7W4W2M6</accession>
<dbReference type="InterPro" id="IPR020103">
    <property type="entry name" value="PsdUridine_synth_cat_dom_sf"/>
</dbReference>
<gene>
    <name evidence="4" type="primary">truD</name>
    <name evidence="6" type="ORF">FHR99_000269</name>
</gene>
<dbReference type="InterPro" id="IPR001656">
    <property type="entry name" value="PsdUridine_synth_TruD"/>
</dbReference>
<dbReference type="Proteomes" id="UP000537130">
    <property type="component" value="Unassembled WGS sequence"/>
</dbReference>
<dbReference type="InterPro" id="IPR011760">
    <property type="entry name" value="PsdUridine_synth_TruD_insert"/>
</dbReference>
<dbReference type="Gene3D" id="3.30.2340.10">
    <property type="entry name" value="TruD, insertion domain"/>
    <property type="match status" value="1"/>
</dbReference>
<dbReference type="AlphaFoldDB" id="A0A7W4W2M6"/>
<evidence type="ECO:0000313" key="6">
    <source>
        <dbReference type="EMBL" id="MBB3046033.1"/>
    </source>
</evidence>
<dbReference type="SUPFAM" id="SSF55120">
    <property type="entry name" value="Pseudouridine synthase"/>
    <property type="match status" value="1"/>
</dbReference>
<dbReference type="PROSITE" id="PS01268">
    <property type="entry name" value="UPF0024"/>
    <property type="match status" value="1"/>
</dbReference>
<dbReference type="HAMAP" id="MF_01082">
    <property type="entry name" value="TruD"/>
    <property type="match status" value="1"/>
</dbReference>
<protein>
    <recommendedName>
        <fullName evidence="4">tRNA pseudouridine synthase D</fullName>
        <ecNumber evidence="4">5.4.99.27</ecNumber>
    </recommendedName>
    <alternativeName>
        <fullName evidence="4">tRNA pseudouridine(13) synthase</fullName>
    </alternativeName>
    <alternativeName>
        <fullName evidence="4">tRNA pseudouridylate synthase D</fullName>
    </alternativeName>
    <alternativeName>
        <fullName evidence="4">tRNA-uridine isomerase D</fullName>
    </alternativeName>
</protein>